<keyword evidence="2" id="KW-0677">Repeat</keyword>
<protein>
    <recommendedName>
        <fullName evidence="5">MMS19 nucleotide excision repair protein</fullName>
    </recommendedName>
</protein>
<proteinExistence type="inferred from homology"/>
<dbReference type="Proteomes" id="UP000694255">
    <property type="component" value="Unassembled WGS sequence"/>
</dbReference>
<feature type="repeat" description="HEAT" evidence="4">
    <location>
        <begin position="961"/>
        <end position="995"/>
    </location>
</feature>
<sequence length="1031" mass="117853">MSEHNIPTLINQYIASVGSDSDTTSLYVDELVQLIESDQLTLLQFISNLGPTLTSDLDLIRSKGIQCLNSTLSKVNRGKLSKQDINVLIEFLLNKFDDKLSLQYTLNTISILISMNNFIASVNLLKILNHLLDKYDPKKNLAKVRYESFQILNNLLSNPTFLLSRQSVCEKFTQTFIHLASGEKDPRNLLISFQLNQSINTQFQFETSNELHKQFIDDLFDVCFCYFPISFKPPPNDPYKITADDLKQGLRNTIASQSLFASESIPALIEKLSSTNNVIRCDVLTTLEAVVDSYTRETIEQYWLTLWDALKFEILHSTEISSVIKSTDSSIIPEDVEMIDDNDGNKPLILTLMVIEKIHTKVNSETMLQTIIDELKPNIMELKSKSKQSIIILSQLASLSIKNFNAVVCFLFQYEIWGKYFNVEPVHDIEEPVELDINDDIVLNIDKQCDLIDDLGYLLIGYQVLGTHENNKLVEYKDHLLIFLGQILINSTNSSLQCKSIQQLTKLIELADFLQKEEIKLVLGYFEQIFITRIEQDTDDVVLHECMNGLVTILHDDSIVRSFTIELIIIPILGYLQPETSVEKFKQVTSILEQLCISGEILEFLSIKLLNKLLVLKGQVDKVQNILDVLIKLIETIEGHSQFLTNSWYKNFLPQFTQHILPIILSNQTDYILIESMGDLIGLIIRFVDVSRHQEILNVMSVAFLTNDKNDLGIDENLLKAGCVYASVFNKILANLDKKCLFENVDFIIENIIEVVYKLENPYLRVQYLQALSLLVNKFTNDNFQELLEEKLKEFTSGNLISFEIFIWMLKGLLLKLNPVGLQFYNKLIELFIKDPKKIIAKSLQALFIDLKIYTNSTMKPISKVKNLNVKLLYKQQLFEIILPYLQNDESNEIYLYALSLIIENLSSKILLGHLDSILPLTITSLKLSKPSPIILKSSLSTLNIILNSNKTLVESNVPELIPILVNLSQSNTEDVRILALKNLISIFTQIDDSVKFKSKVISELSPCLDDKKRQVRKLAIDLRQILYELK</sequence>
<organism evidence="8 9">
    <name type="scientific">[Candida] subhashii</name>
    <dbReference type="NCBI Taxonomy" id="561895"/>
    <lineage>
        <taxon>Eukaryota</taxon>
        <taxon>Fungi</taxon>
        <taxon>Dikarya</taxon>
        <taxon>Ascomycota</taxon>
        <taxon>Saccharomycotina</taxon>
        <taxon>Pichiomycetes</taxon>
        <taxon>Debaryomycetaceae</taxon>
        <taxon>Spathaspora</taxon>
    </lineage>
</organism>
<dbReference type="PANTHER" id="PTHR12891">
    <property type="entry name" value="DNA REPAIR/TRANSCRIPTION PROTEIN MET18/MMS19"/>
    <property type="match status" value="1"/>
</dbReference>
<dbReference type="Pfam" id="PF12460">
    <property type="entry name" value="MMS19_C"/>
    <property type="match status" value="1"/>
</dbReference>
<gene>
    <name evidence="8" type="ORF">J8A68_004911</name>
</gene>
<dbReference type="EMBL" id="JAGSYN010000217">
    <property type="protein sequence ID" value="KAG7661542.1"/>
    <property type="molecule type" value="Genomic_DNA"/>
</dbReference>
<dbReference type="InterPro" id="IPR021133">
    <property type="entry name" value="HEAT_type_2"/>
</dbReference>
<dbReference type="InterPro" id="IPR039920">
    <property type="entry name" value="MMS19"/>
</dbReference>
<evidence type="ECO:0000256" key="5">
    <source>
        <dbReference type="RuleBase" id="RU367072"/>
    </source>
</evidence>
<evidence type="ECO:0000259" key="7">
    <source>
        <dbReference type="Pfam" id="PF14500"/>
    </source>
</evidence>
<dbReference type="GO" id="GO:0097361">
    <property type="term" value="C:cytosolic [4Fe-4S] assembly targeting complex"/>
    <property type="evidence" value="ECO:0007669"/>
    <property type="project" value="UniProtKB-UniRule"/>
</dbReference>
<comment type="subcellular location">
    <subcellularLocation>
        <location evidence="1 5">Nucleus</location>
    </subcellularLocation>
</comment>
<dbReference type="GO" id="GO:0051604">
    <property type="term" value="P:protein maturation"/>
    <property type="evidence" value="ECO:0007669"/>
    <property type="project" value="UniProtKB-UniRule"/>
</dbReference>
<dbReference type="AlphaFoldDB" id="A0A8J5QE88"/>
<feature type="domain" description="MMS19 N-terminal" evidence="7">
    <location>
        <begin position="46"/>
        <end position="316"/>
    </location>
</feature>
<name>A0A8J5QE88_9ASCO</name>
<evidence type="ECO:0000259" key="6">
    <source>
        <dbReference type="Pfam" id="PF12460"/>
    </source>
</evidence>
<evidence type="ECO:0000256" key="3">
    <source>
        <dbReference type="ARBA" id="ARBA00023242"/>
    </source>
</evidence>
<evidence type="ECO:0000256" key="4">
    <source>
        <dbReference type="PROSITE-ProRule" id="PRU00103"/>
    </source>
</evidence>
<dbReference type="Pfam" id="PF14500">
    <property type="entry name" value="MMS19_N"/>
    <property type="match status" value="1"/>
</dbReference>
<dbReference type="InterPro" id="IPR029240">
    <property type="entry name" value="MMS19_N"/>
</dbReference>
<dbReference type="PROSITE" id="PS50077">
    <property type="entry name" value="HEAT_REPEAT"/>
    <property type="match status" value="1"/>
</dbReference>
<dbReference type="OrthoDB" id="342900at2759"/>
<comment type="similarity">
    <text evidence="5">Belongs to the MET18/MMS19 family.</text>
</comment>
<dbReference type="GO" id="GO:0016226">
    <property type="term" value="P:iron-sulfur cluster assembly"/>
    <property type="evidence" value="ECO:0007669"/>
    <property type="project" value="UniProtKB-UniRule"/>
</dbReference>
<evidence type="ECO:0000256" key="2">
    <source>
        <dbReference type="ARBA" id="ARBA00022737"/>
    </source>
</evidence>
<evidence type="ECO:0000256" key="1">
    <source>
        <dbReference type="ARBA" id="ARBA00004123"/>
    </source>
</evidence>
<comment type="function">
    <text evidence="5">Key component of the cytosolic iron-sulfur protein assembly (CIA) complex, a multiprotein complex that mediates the incorporation of iron-sulfur cluster into apoproteins specifically involved in DNA metabolism and genomic integrity. In the CIA complex, MMS19 acts as an adapter between early-acting CIA components and a subset of cellular target iron-sulfur proteins.</text>
</comment>
<comment type="caution">
    <text evidence="8">The sequence shown here is derived from an EMBL/GenBank/DDBJ whole genome shotgun (WGS) entry which is preliminary data.</text>
</comment>
<dbReference type="RefSeq" id="XP_049261775.1">
    <property type="nucleotide sequence ID" value="XM_049408919.1"/>
</dbReference>
<feature type="domain" description="MMS19 C-terminal" evidence="6">
    <location>
        <begin position="590"/>
        <end position="987"/>
    </location>
</feature>
<keyword evidence="9" id="KW-1185">Reference proteome</keyword>
<keyword evidence="3 5" id="KW-0539">Nucleus</keyword>
<keyword evidence="5" id="KW-0227">DNA damage</keyword>
<dbReference type="GO" id="GO:0006281">
    <property type="term" value="P:DNA repair"/>
    <property type="evidence" value="ECO:0007669"/>
    <property type="project" value="UniProtKB-UniRule"/>
</dbReference>
<evidence type="ECO:0000313" key="8">
    <source>
        <dbReference type="EMBL" id="KAG7661542.1"/>
    </source>
</evidence>
<accession>A0A8J5QE88</accession>
<dbReference type="GeneID" id="73471711"/>
<evidence type="ECO:0000313" key="9">
    <source>
        <dbReference type="Proteomes" id="UP000694255"/>
    </source>
</evidence>
<dbReference type="PANTHER" id="PTHR12891:SF0">
    <property type="entry name" value="MMS19 NUCLEOTIDE EXCISION REPAIR PROTEIN HOMOLOG"/>
    <property type="match status" value="1"/>
</dbReference>
<keyword evidence="5" id="KW-0234">DNA repair</keyword>
<dbReference type="InterPro" id="IPR024687">
    <property type="entry name" value="MMS19_C"/>
</dbReference>
<reference evidence="8 9" key="1">
    <citation type="journal article" date="2021" name="DNA Res.">
        <title>Genome analysis of Candida subhashii reveals its hybrid nature and dual mitochondrial genome conformations.</title>
        <authorList>
            <person name="Mixao V."/>
            <person name="Hegedusova E."/>
            <person name="Saus E."/>
            <person name="Pryszcz L.P."/>
            <person name="Cillingova A."/>
            <person name="Nosek J."/>
            <person name="Gabaldon T."/>
        </authorList>
    </citation>
    <scope>NUCLEOTIDE SEQUENCE [LARGE SCALE GENOMIC DNA]</scope>
    <source>
        <strain evidence="8 9">CBS 10753</strain>
    </source>
</reference>
<dbReference type="GO" id="GO:0005634">
    <property type="term" value="C:nucleus"/>
    <property type="evidence" value="ECO:0007669"/>
    <property type="project" value="UniProtKB-SubCell"/>
</dbReference>